<reference evidence="1 2" key="1">
    <citation type="journal article" date="2016" name="Nat. Commun.">
        <title>Thousands of microbial genomes shed light on interconnected biogeochemical processes in an aquifer system.</title>
        <authorList>
            <person name="Anantharaman K."/>
            <person name="Brown C.T."/>
            <person name="Hug L.A."/>
            <person name="Sharon I."/>
            <person name="Castelle C.J."/>
            <person name="Probst A.J."/>
            <person name="Thomas B.C."/>
            <person name="Singh A."/>
            <person name="Wilkins M.J."/>
            <person name="Karaoz U."/>
            <person name="Brodie E.L."/>
            <person name="Williams K.H."/>
            <person name="Hubbard S.S."/>
            <person name="Banfield J.F."/>
        </authorList>
    </citation>
    <scope>NUCLEOTIDE SEQUENCE [LARGE SCALE GENOMIC DNA]</scope>
</reference>
<dbReference type="EMBL" id="MHKN01000016">
    <property type="protein sequence ID" value="OGY92477.1"/>
    <property type="molecule type" value="Genomic_DNA"/>
</dbReference>
<gene>
    <name evidence="1" type="ORF">A3B31_01175</name>
</gene>
<protein>
    <submittedName>
        <fullName evidence="1">Uncharacterized protein</fullName>
    </submittedName>
</protein>
<sequence length="128" mass="14552">MEDWMNRATPIVVLDEHRGRLRIVCDVLRVVGYQKIIPVVTLDQISRLTLGDTDELLLINDIIEPEEGTNVFAAMRAVREREPVARFRVQTNTARFFATSYCGFACIIHDGNDTPARLVAMVTLYQKS</sequence>
<dbReference type="AlphaFoldDB" id="A0A1G2BWC0"/>
<name>A0A1G2BWC0_9BACT</name>
<accession>A0A1G2BWC0</accession>
<proteinExistence type="predicted"/>
<evidence type="ECO:0000313" key="2">
    <source>
        <dbReference type="Proteomes" id="UP000177349"/>
    </source>
</evidence>
<evidence type="ECO:0000313" key="1">
    <source>
        <dbReference type="EMBL" id="OGY92477.1"/>
    </source>
</evidence>
<comment type="caution">
    <text evidence="1">The sequence shown here is derived from an EMBL/GenBank/DDBJ whole genome shotgun (WGS) entry which is preliminary data.</text>
</comment>
<dbReference type="Proteomes" id="UP000177349">
    <property type="component" value="Unassembled WGS sequence"/>
</dbReference>
<organism evidence="1 2">
    <name type="scientific">Candidatus Komeilibacteria bacterium RIFCSPLOWO2_01_FULL_53_11</name>
    <dbReference type="NCBI Taxonomy" id="1798552"/>
    <lineage>
        <taxon>Bacteria</taxon>
        <taxon>Candidatus Komeiliibacteriota</taxon>
    </lineage>
</organism>